<sequence>MIGVDVVNETDHGGPGIHAGGRELRVRQGGGTAPAGTRRCVGPPGCAPEQLGGPAPVLPLEF</sequence>
<proteinExistence type="predicted"/>
<gene>
    <name evidence="2" type="ORF">SCOCK_140165</name>
</gene>
<evidence type="ECO:0000256" key="1">
    <source>
        <dbReference type="SAM" id="MobiDB-lite"/>
    </source>
</evidence>
<protein>
    <submittedName>
        <fullName evidence="2">Uncharacterized protein</fullName>
    </submittedName>
</protein>
<dbReference type="AlphaFoldDB" id="A0A9W4E3C2"/>
<comment type="caution">
    <text evidence="2">The sequence shown here is derived from an EMBL/GenBank/DDBJ whole genome shotgun (WGS) entry which is preliminary data.</text>
</comment>
<keyword evidence="3" id="KW-1185">Reference proteome</keyword>
<reference evidence="2" key="1">
    <citation type="submission" date="2021-05" db="EMBL/GenBank/DDBJ databases">
        <authorList>
            <person name="Arsene-Ploetze F."/>
        </authorList>
    </citation>
    <scope>NUCLEOTIDE SEQUENCE</scope>
    <source>
        <strain evidence="2">DSM 42138</strain>
    </source>
</reference>
<dbReference type="EMBL" id="CAJSLV010000042">
    <property type="protein sequence ID" value="CAG6391967.1"/>
    <property type="molecule type" value="Genomic_DNA"/>
</dbReference>
<name>A0A9W4E3C2_9ACTN</name>
<dbReference type="Proteomes" id="UP001152519">
    <property type="component" value="Unassembled WGS sequence"/>
</dbReference>
<evidence type="ECO:0000313" key="2">
    <source>
        <dbReference type="EMBL" id="CAG6391967.1"/>
    </source>
</evidence>
<feature type="region of interest" description="Disordered" evidence="1">
    <location>
        <begin position="1"/>
        <end position="22"/>
    </location>
</feature>
<organism evidence="2 3">
    <name type="scientific">Actinacidiphila cocklensis</name>
    <dbReference type="NCBI Taxonomy" id="887465"/>
    <lineage>
        <taxon>Bacteria</taxon>
        <taxon>Bacillati</taxon>
        <taxon>Actinomycetota</taxon>
        <taxon>Actinomycetes</taxon>
        <taxon>Kitasatosporales</taxon>
        <taxon>Streptomycetaceae</taxon>
        <taxon>Actinacidiphila</taxon>
    </lineage>
</organism>
<evidence type="ECO:0000313" key="3">
    <source>
        <dbReference type="Proteomes" id="UP001152519"/>
    </source>
</evidence>
<accession>A0A9W4E3C2</accession>